<evidence type="ECO:0000313" key="2">
    <source>
        <dbReference type="EMBL" id="VAW09625.1"/>
    </source>
</evidence>
<sequence length="133" mass="14590">MSSSNQVTGEETTEINETTTDSEWGTEAGEVEDGRDDFEEVVDPTEEAQEAGEPLDELEAEERGMLTADEASETISIDEEAALRDIMIAERSMDASEVDSAHEDEFVCQSCFLVKAQVQMASKRKKLCIDCAA</sequence>
<protein>
    <submittedName>
        <fullName evidence="2">Uncharacterized protein</fullName>
    </submittedName>
</protein>
<feature type="compositionally biased region" description="Acidic residues" evidence="1">
    <location>
        <begin position="29"/>
        <end position="60"/>
    </location>
</feature>
<proteinExistence type="predicted"/>
<feature type="region of interest" description="Disordered" evidence="1">
    <location>
        <begin position="1"/>
        <end position="69"/>
    </location>
</feature>
<gene>
    <name evidence="2" type="ORF">MNBD_ACTINO02-515</name>
</gene>
<accession>A0A3B0SUN7</accession>
<dbReference type="AlphaFoldDB" id="A0A3B0SUN7"/>
<evidence type="ECO:0000256" key="1">
    <source>
        <dbReference type="SAM" id="MobiDB-lite"/>
    </source>
</evidence>
<reference evidence="2" key="1">
    <citation type="submission" date="2018-06" db="EMBL/GenBank/DDBJ databases">
        <authorList>
            <person name="Zhirakovskaya E."/>
        </authorList>
    </citation>
    <scope>NUCLEOTIDE SEQUENCE</scope>
</reference>
<dbReference type="InterPro" id="IPR025242">
    <property type="entry name" value="DUF4193"/>
</dbReference>
<dbReference type="EMBL" id="UOEK01000618">
    <property type="protein sequence ID" value="VAW09625.1"/>
    <property type="molecule type" value="Genomic_DNA"/>
</dbReference>
<name>A0A3B0SUN7_9ZZZZ</name>
<organism evidence="2">
    <name type="scientific">hydrothermal vent metagenome</name>
    <dbReference type="NCBI Taxonomy" id="652676"/>
    <lineage>
        <taxon>unclassified sequences</taxon>
        <taxon>metagenomes</taxon>
        <taxon>ecological metagenomes</taxon>
    </lineage>
</organism>
<dbReference type="Pfam" id="PF13834">
    <property type="entry name" value="DUF4193"/>
    <property type="match status" value="1"/>
</dbReference>